<comment type="caution">
    <text evidence="1">The sequence shown here is derived from an EMBL/GenBank/DDBJ whole genome shotgun (WGS) entry which is preliminary data.</text>
</comment>
<keyword evidence="2" id="KW-1185">Reference proteome</keyword>
<protein>
    <submittedName>
        <fullName evidence="1">Uncharacterized protein</fullName>
    </submittedName>
</protein>
<dbReference type="Proteomes" id="UP001620626">
    <property type="component" value="Unassembled WGS sequence"/>
</dbReference>
<reference evidence="1 2" key="1">
    <citation type="submission" date="2024-10" db="EMBL/GenBank/DDBJ databases">
        <authorList>
            <person name="Kim D."/>
        </authorList>
    </citation>
    <scope>NUCLEOTIDE SEQUENCE [LARGE SCALE GENOMIC DNA]</scope>
    <source>
        <strain evidence="1">BH-2024</strain>
    </source>
</reference>
<name>A0ABD2K4B3_9BILA</name>
<gene>
    <name evidence="1" type="ORF">niasHT_020205</name>
</gene>
<sequence>MLFLSFPSFVLRQIRPSFCRCFSFLLMLAMLFDLISSGRSLSLGPTNERIFFSKALRRPNKILLQLATVPPPMFQFDGFIELDKHWQKLGFVHASRKYDRNCFFSPVQCMLLFRDGSKLKDSQLFRHFSQPKNPFSLYIFSHILKPKQSFKPRNKPRRN</sequence>
<proteinExistence type="predicted"/>
<evidence type="ECO:0000313" key="2">
    <source>
        <dbReference type="Proteomes" id="UP001620626"/>
    </source>
</evidence>
<accession>A0ABD2K4B3</accession>
<organism evidence="1 2">
    <name type="scientific">Heterodera trifolii</name>
    <dbReference type="NCBI Taxonomy" id="157864"/>
    <lineage>
        <taxon>Eukaryota</taxon>
        <taxon>Metazoa</taxon>
        <taxon>Ecdysozoa</taxon>
        <taxon>Nematoda</taxon>
        <taxon>Chromadorea</taxon>
        <taxon>Rhabditida</taxon>
        <taxon>Tylenchina</taxon>
        <taxon>Tylenchomorpha</taxon>
        <taxon>Tylenchoidea</taxon>
        <taxon>Heteroderidae</taxon>
        <taxon>Heteroderinae</taxon>
        <taxon>Heterodera</taxon>
    </lineage>
</organism>
<dbReference type="EMBL" id="JBICBT010000833">
    <property type="protein sequence ID" value="KAL3097731.1"/>
    <property type="molecule type" value="Genomic_DNA"/>
</dbReference>
<evidence type="ECO:0000313" key="1">
    <source>
        <dbReference type="EMBL" id="KAL3097731.1"/>
    </source>
</evidence>
<dbReference type="AlphaFoldDB" id="A0ABD2K4B3"/>